<reference evidence="1 2" key="1">
    <citation type="submission" date="2016-10" db="EMBL/GenBank/DDBJ databases">
        <title>Comparative genome analysis of multiple Pseudomonas spp. focuses on biocontrol and plant growth promoting traits.</title>
        <authorList>
            <person name="Tao X.-Y."/>
            <person name="Taylor C.G."/>
        </authorList>
    </citation>
    <scope>NUCLEOTIDE SEQUENCE [LARGE SCALE GENOMIC DNA]</scope>
    <source>
        <strain evidence="1 2">2F9</strain>
    </source>
</reference>
<organism evidence="1 2">
    <name type="scientific">Pseudomonas fluorescens</name>
    <dbReference type="NCBI Taxonomy" id="294"/>
    <lineage>
        <taxon>Bacteria</taxon>
        <taxon>Pseudomonadati</taxon>
        <taxon>Pseudomonadota</taxon>
        <taxon>Gammaproteobacteria</taxon>
        <taxon>Pseudomonadales</taxon>
        <taxon>Pseudomonadaceae</taxon>
        <taxon>Pseudomonas</taxon>
    </lineage>
</organism>
<gene>
    <name evidence="1" type="ORF">BK672_03810</name>
</gene>
<proteinExistence type="predicted"/>
<protein>
    <submittedName>
        <fullName evidence="1">Uncharacterized protein</fullName>
    </submittedName>
</protein>
<accession>A0A423NGP5</accession>
<dbReference type="AlphaFoldDB" id="A0A423NGP5"/>
<comment type="caution">
    <text evidence="1">The sequence shown here is derived from an EMBL/GenBank/DDBJ whole genome shotgun (WGS) entry which is preliminary data.</text>
</comment>
<dbReference type="EMBL" id="MOBY01000002">
    <property type="protein sequence ID" value="RON97431.1"/>
    <property type="molecule type" value="Genomic_DNA"/>
</dbReference>
<sequence>MRTFHVIASKDMEPNLPHSSNWPKVIGYSFADNYLYLSEGKGHGFAANDMPDSKAKRPEWLEIFTALDATWFLNMIDNTNFTSETDFREKLTAHIGNVDTIIF</sequence>
<name>A0A423NGP5_PSEFL</name>
<dbReference type="Proteomes" id="UP000283650">
    <property type="component" value="Unassembled WGS sequence"/>
</dbReference>
<evidence type="ECO:0000313" key="1">
    <source>
        <dbReference type="EMBL" id="RON97431.1"/>
    </source>
</evidence>
<evidence type="ECO:0000313" key="2">
    <source>
        <dbReference type="Proteomes" id="UP000283650"/>
    </source>
</evidence>
<dbReference type="RefSeq" id="WP_007919500.1">
    <property type="nucleotide sequence ID" value="NZ_MOBY01000002.1"/>
</dbReference>